<proteinExistence type="predicted"/>
<dbReference type="EMBL" id="CZCS02000239">
    <property type="protein sequence ID" value="VXD25229.1"/>
    <property type="molecule type" value="Genomic_DNA"/>
</dbReference>
<sequence>MQQCTRNLQIAYSKVYEVDMLKTFWATVREGKIELLESSELPEGTKVLVTVLPDKEAEFWLQASQTSLDTVWNNTEDSSELKEPIPTLTTLTSPLQKLSLQQETSSQLKKGNLSRLRGIAKTTETSGEDVETDYINYLTKKYQ</sequence>
<name>A0A7Z9E406_9CYAN</name>
<reference evidence="1" key="1">
    <citation type="submission" date="2019-10" db="EMBL/GenBank/DDBJ databases">
        <authorList>
            <consortium name="Genoscope - CEA"/>
            <person name="William W."/>
        </authorList>
    </citation>
    <scope>NUCLEOTIDE SEQUENCE [LARGE SCALE GENOMIC DNA]</scope>
    <source>
        <strain evidence="1">BBR_PRJEB10994</strain>
    </source>
</reference>
<protein>
    <submittedName>
        <fullName evidence="1">Uncharacterized protein</fullName>
    </submittedName>
</protein>
<evidence type="ECO:0000313" key="1">
    <source>
        <dbReference type="EMBL" id="VXD25229.1"/>
    </source>
</evidence>
<keyword evidence="2" id="KW-1185">Reference proteome</keyword>
<evidence type="ECO:0000313" key="2">
    <source>
        <dbReference type="Proteomes" id="UP000182190"/>
    </source>
</evidence>
<dbReference type="AlphaFoldDB" id="A0A7Z9E406"/>
<organism evidence="1 2">
    <name type="scientific">Planktothrix paucivesiculata PCC 9631</name>
    <dbReference type="NCBI Taxonomy" id="671071"/>
    <lineage>
        <taxon>Bacteria</taxon>
        <taxon>Bacillati</taxon>
        <taxon>Cyanobacteriota</taxon>
        <taxon>Cyanophyceae</taxon>
        <taxon>Oscillatoriophycideae</taxon>
        <taxon>Oscillatoriales</taxon>
        <taxon>Microcoleaceae</taxon>
        <taxon>Planktothrix</taxon>
    </lineage>
</organism>
<dbReference type="Proteomes" id="UP000182190">
    <property type="component" value="Unassembled WGS sequence"/>
</dbReference>
<gene>
    <name evidence="1" type="ORF">PL9631_940046</name>
</gene>
<comment type="caution">
    <text evidence="1">The sequence shown here is derived from an EMBL/GenBank/DDBJ whole genome shotgun (WGS) entry which is preliminary data.</text>
</comment>
<accession>A0A7Z9E406</accession>